<feature type="domain" description="Zinc-ribbon" evidence="3">
    <location>
        <begin position="4"/>
        <end position="25"/>
    </location>
</feature>
<evidence type="ECO:0000259" key="3">
    <source>
        <dbReference type="Pfam" id="PF13240"/>
    </source>
</evidence>
<evidence type="ECO:0000313" key="4">
    <source>
        <dbReference type="EMBL" id="QBE95040.1"/>
    </source>
</evidence>
<organism evidence="4 5">
    <name type="scientific">Blautia producta</name>
    <dbReference type="NCBI Taxonomy" id="33035"/>
    <lineage>
        <taxon>Bacteria</taxon>
        <taxon>Bacillati</taxon>
        <taxon>Bacillota</taxon>
        <taxon>Clostridia</taxon>
        <taxon>Lachnospirales</taxon>
        <taxon>Lachnospiraceae</taxon>
        <taxon>Blautia</taxon>
    </lineage>
</organism>
<gene>
    <name evidence="4" type="ORF">PMF13cell1_00539</name>
</gene>
<protein>
    <recommendedName>
        <fullName evidence="3">Zinc-ribbon domain-containing protein</fullName>
    </recommendedName>
</protein>
<accession>A0A4P6LV77</accession>
<evidence type="ECO:0000256" key="1">
    <source>
        <dbReference type="SAM" id="MobiDB-lite"/>
    </source>
</evidence>
<dbReference type="RefSeq" id="WP_130179729.1">
    <property type="nucleotide sequence ID" value="NZ_CP035945.1"/>
</dbReference>
<dbReference type="KEGG" id="bpro:PMF13cell1_00539"/>
<proteinExistence type="predicted"/>
<keyword evidence="2" id="KW-1133">Transmembrane helix</keyword>
<reference evidence="4 5" key="1">
    <citation type="submission" date="2019-01" db="EMBL/GenBank/DDBJ databases">
        <title>PMF-metabolizing Aryl O-demethylase.</title>
        <authorList>
            <person name="Kim M."/>
        </authorList>
    </citation>
    <scope>NUCLEOTIDE SEQUENCE [LARGE SCALE GENOMIC DNA]</scope>
    <source>
        <strain evidence="4 5">PMF1</strain>
    </source>
</reference>
<dbReference type="InterPro" id="IPR026870">
    <property type="entry name" value="Zinc_ribbon_dom"/>
</dbReference>
<sequence>MGKYCVNCGKELHTGARFCAKCGAAVLDVPVNPTPMAQPKSVPQPQPIAEAQPQKSIPPTAMPTQKNAAAPKRNSGRNALCIVLSVLLVIQIAAVGLYGWPGFMVKRGDGSDPAAGASDVFENSVPAGLSNIQLTQEDYAVEPWIVNVGPKQTVAQAEGIAVDFGEFNLLEDGALEIRDMGVKADGENGYNARCYDLSLGDTTEFPTCVTVTLPYEPTADSAGGPFVQYYNNGAWEMMYSVCDESAGTVTFYTDHFSTFGLFEHTGGYNSGPLSKVHIDPNKLDLLINNCESDTAAYFAMMRSGSPEDSGLSKAALDALGATSNILSGADYSVSFSAKALESLTDYKGRAFTNEFSKVLGKLGAGLTALKIGMSWYRSGEVTQAFTAHKYDIIELGLGSAGAALGAAPLTVAASGVWLMGMADETITDIYNRGYDSPAEHAYQDFTWNYVAYSAILRGFCCRLPNEMPARALLDEEMSDAVIVNDAKVWAMLIQREYKKCGGDPQKTYAAIDKLLDDYANTFWRLKPKVRKMIAEDIHRADAWREPTAQERTKLTEELKAVLRYRLRKLFACVYERCIINAKKQLLRDIQVLEKQMNAVTTVKVYGRDEKGNEIPLSETEYRGYTAAFASSTTEHPTIWSWLPGSAEDSVFQCTLYNYLSLGAPTCVKFYKTWEDQVADNTAFTLPLTYAPGEVKLFIDTELSIDELVGTYEGTVSSEEGSLSHTFTVRKNGDGIIVDDTMDTLKLQYDPATGIAGGSKSTSYGEYKLRYTYRFTFARNNGTISMTGTSSAYLDDEYQTSANFNCYKVS</sequence>
<dbReference type="EMBL" id="CP035945">
    <property type="protein sequence ID" value="QBE95040.1"/>
    <property type="molecule type" value="Genomic_DNA"/>
</dbReference>
<feature type="transmembrane region" description="Helical" evidence="2">
    <location>
        <begin position="79"/>
        <end position="100"/>
    </location>
</feature>
<evidence type="ECO:0000256" key="2">
    <source>
        <dbReference type="SAM" id="Phobius"/>
    </source>
</evidence>
<evidence type="ECO:0000313" key="5">
    <source>
        <dbReference type="Proteomes" id="UP000289794"/>
    </source>
</evidence>
<name>A0A4P6LV77_9FIRM</name>
<feature type="region of interest" description="Disordered" evidence="1">
    <location>
        <begin position="35"/>
        <end position="72"/>
    </location>
</feature>
<dbReference type="AlphaFoldDB" id="A0A4P6LV77"/>
<dbReference type="Pfam" id="PF13240">
    <property type="entry name" value="Zn_Ribbon_1"/>
    <property type="match status" value="1"/>
</dbReference>
<keyword evidence="2" id="KW-0812">Transmembrane</keyword>
<keyword evidence="2" id="KW-0472">Membrane</keyword>
<dbReference type="Proteomes" id="UP000289794">
    <property type="component" value="Chromosome"/>
</dbReference>